<gene>
    <name evidence="11" type="ORF">CDL15_Pgr015208</name>
</gene>
<dbReference type="FunFam" id="2.30.30.60:FF:000003">
    <property type="entry name" value="Predicted mechanosensitive ion channel"/>
    <property type="match status" value="1"/>
</dbReference>
<dbReference type="EMBL" id="MTKT01005556">
    <property type="protein sequence ID" value="OWM65783.1"/>
    <property type="molecule type" value="Genomic_DNA"/>
</dbReference>
<keyword evidence="7 9" id="KW-0472">Membrane</keyword>
<keyword evidence="3" id="KW-0813">Transport</keyword>
<proteinExistence type="inferred from homology"/>
<dbReference type="GO" id="GO:0008381">
    <property type="term" value="F:mechanosensitive monoatomic ion channel activity"/>
    <property type="evidence" value="ECO:0007669"/>
    <property type="project" value="TreeGrafter"/>
</dbReference>
<feature type="transmembrane region" description="Helical" evidence="9">
    <location>
        <begin position="307"/>
        <end position="327"/>
    </location>
</feature>
<evidence type="ECO:0000256" key="4">
    <source>
        <dbReference type="ARBA" id="ARBA00022692"/>
    </source>
</evidence>
<dbReference type="AlphaFoldDB" id="A0A218VZQ4"/>
<evidence type="ECO:0000256" key="5">
    <source>
        <dbReference type="ARBA" id="ARBA00022989"/>
    </source>
</evidence>
<protein>
    <recommendedName>
        <fullName evidence="10">Mechanosensitive ion channel MscS domain-containing protein</fullName>
    </recommendedName>
</protein>
<dbReference type="Pfam" id="PF00924">
    <property type="entry name" value="MS_channel_2nd"/>
    <property type="match status" value="1"/>
</dbReference>
<evidence type="ECO:0000313" key="12">
    <source>
        <dbReference type="Proteomes" id="UP000197138"/>
    </source>
</evidence>
<keyword evidence="5 9" id="KW-1133">Transmembrane helix</keyword>
<feature type="transmembrane region" description="Helical" evidence="9">
    <location>
        <begin position="339"/>
        <end position="362"/>
    </location>
</feature>
<name>A0A218VZQ4_PUNGR</name>
<evidence type="ECO:0000259" key="10">
    <source>
        <dbReference type="Pfam" id="PF00924"/>
    </source>
</evidence>
<evidence type="ECO:0000256" key="9">
    <source>
        <dbReference type="SAM" id="Phobius"/>
    </source>
</evidence>
<dbReference type="GO" id="GO:0006820">
    <property type="term" value="P:monoatomic anion transport"/>
    <property type="evidence" value="ECO:0007669"/>
    <property type="project" value="TreeGrafter"/>
</dbReference>
<sequence>MLGRAAGEDNDEDDLLLKEDLPEEYKKANLSPMTLLQWVSLFSMIAALVCTLTIPILKGRDIWKLKLWKWEVMVLVLICGQLVSGWVIRALVFFIERNFMLRKRVLYFVYGIQKAVQNCLWLGFVLIAWHALFDRKVQRETRSSSLEYVTKVLVCLLVGTLLWLVKTLIIKVLASSFHVSTYFDRIQESLFNQLGQKSPRMKNVRFSRAMSKKDDEGITINHLHRLNPRNVFAWNMKRLINTMRHGVLSTLDERIPSFTNKDESTTLIRSENEAKAAAKKIFQNVAKPESKYIYLEDLMRFMQEDEALKTMIGIIMVIIWLLILGIATSKFLLFLSSQLVLVAFIFGNSCKTVFEAIIFLFVMHSFDVGDRVEADQVQMVVEEMKILTTVFLRYDNQKIVYPNSTLSTKAIGNYYRSPDMGDAIEFCIHVSTPAEKIAAMKHRITRQKEHWYPSPTIIMKDLEELKRVRMAVWPRHRMNHQDMGEKWARRGVLIEEMVKIFKELDIQYRLLPIDINVRALPPVNSTRVPPGWTTGNS</sequence>
<evidence type="ECO:0000256" key="8">
    <source>
        <dbReference type="ARBA" id="ARBA00023303"/>
    </source>
</evidence>
<feature type="transmembrane region" description="Helical" evidence="9">
    <location>
        <begin position="148"/>
        <end position="165"/>
    </location>
</feature>
<reference evidence="12" key="1">
    <citation type="journal article" date="2017" name="Plant J.">
        <title>The pomegranate (Punica granatum L.) genome and the genomics of punicalagin biosynthesis.</title>
        <authorList>
            <person name="Qin G."/>
            <person name="Xu C."/>
            <person name="Ming R."/>
            <person name="Tang H."/>
            <person name="Guyot R."/>
            <person name="Kramer E.M."/>
            <person name="Hu Y."/>
            <person name="Yi X."/>
            <person name="Qi Y."/>
            <person name="Xu X."/>
            <person name="Gao Z."/>
            <person name="Pan H."/>
            <person name="Jian J."/>
            <person name="Tian Y."/>
            <person name="Yue Z."/>
            <person name="Xu Y."/>
        </authorList>
    </citation>
    <scope>NUCLEOTIDE SEQUENCE [LARGE SCALE GENOMIC DNA]</scope>
    <source>
        <strain evidence="12">cv. Dabenzi</strain>
    </source>
</reference>
<dbReference type="PANTHER" id="PTHR31618:SF1">
    <property type="entry name" value="EF-HAND DOMAIN-CONTAINING PROTEIN"/>
    <property type="match status" value="1"/>
</dbReference>
<dbReference type="PIRSF" id="PIRSF017209">
    <property type="entry name" value="Memb_At2g17000_prd"/>
    <property type="match status" value="1"/>
</dbReference>
<accession>A0A218VZQ4</accession>
<dbReference type="SUPFAM" id="SSF50182">
    <property type="entry name" value="Sm-like ribonucleoproteins"/>
    <property type="match status" value="1"/>
</dbReference>
<evidence type="ECO:0000256" key="3">
    <source>
        <dbReference type="ARBA" id="ARBA00022448"/>
    </source>
</evidence>
<evidence type="ECO:0000256" key="7">
    <source>
        <dbReference type="ARBA" id="ARBA00023136"/>
    </source>
</evidence>
<dbReference type="InterPro" id="IPR016688">
    <property type="entry name" value="MscS-like_plants/fungi"/>
</dbReference>
<comment type="subcellular location">
    <subcellularLocation>
        <location evidence="1">Membrane</location>
        <topology evidence="1">Multi-pass membrane protein</topology>
    </subcellularLocation>
</comment>
<dbReference type="GO" id="GO:0005886">
    <property type="term" value="C:plasma membrane"/>
    <property type="evidence" value="ECO:0007669"/>
    <property type="project" value="TreeGrafter"/>
</dbReference>
<feature type="transmembrane region" description="Helical" evidence="9">
    <location>
        <begin position="72"/>
        <end position="95"/>
    </location>
</feature>
<keyword evidence="4 9" id="KW-0812">Transmembrane</keyword>
<feature type="domain" description="Mechanosensitive ion channel MscS" evidence="10">
    <location>
        <begin position="358"/>
        <end position="415"/>
    </location>
</feature>
<evidence type="ECO:0000256" key="1">
    <source>
        <dbReference type="ARBA" id="ARBA00004141"/>
    </source>
</evidence>
<dbReference type="InterPro" id="IPR010920">
    <property type="entry name" value="LSM_dom_sf"/>
</dbReference>
<keyword evidence="8" id="KW-0407">Ion channel</keyword>
<evidence type="ECO:0000313" key="11">
    <source>
        <dbReference type="EMBL" id="OWM65783.1"/>
    </source>
</evidence>
<dbReference type="Gene3D" id="2.30.30.60">
    <property type="match status" value="1"/>
</dbReference>
<evidence type="ECO:0000256" key="2">
    <source>
        <dbReference type="ARBA" id="ARBA00008017"/>
    </source>
</evidence>
<dbReference type="Proteomes" id="UP000197138">
    <property type="component" value="Unassembled WGS sequence"/>
</dbReference>
<feature type="transmembrane region" description="Helical" evidence="9">
    <location>
        <begin position="107"/>
        <end position="128"/>
    </location>
</feature>
<evidence type="ECO:0000256" key="6">
    <source>
        <dbReference type="ARBA" id="ARBA00023065"/>
    </source>
</evidence>
<comment type="caution">
    <text evidence="11">The sequence shown here is derived from an EMBL/GenBank/DDBJ whole genome shotgun (WGS) entry which is preliminary data.</text>
</comment>
<dbReference type="InterPro" id="IPR006685">
    <property type="entry name" value="MscS_channel_2nd"/>
</dbReference>
<dbReference type="GO" id="GO:0050982">
    <property type="term" value="P:detection of mechanical stimulus"/>
    <property type="evidence" value="ECO:0007669"/>
    <property type="project" value="UniProtKB-ARBA"/>
</dbReference>
<dbReference type="InterPro" id="IPR023408">
    <property type="entry name" value="MscS_beta-dom_sf"/>
</dbReference>
<organism evidence="11 12">
    <name type="scientific">Punica granatum</name>
    <name type="common">Pomegranate</name>
    <dbReference type="NCBI Taxonomy" id="22663"/>
    <lineage>
        <taxon>Eukaryota</taxon>
        <taxon>Viridiplantae</taxon>
        <taxon>Streptophyta</taxon>
        <taxon>Embryophyta</taxon>
        <taxon>Tracheophyta</taxon>
        <taxon>Spermatophyta</taxon>
        <taxon>Magnoliopsida</taxon>
        <taxon>eudicotyledons</taxon>
        <taxon>Gunneridae</taxon>
        <taxon>Pentapetalae</taxon>
        <taxon>rosids</taxon>
        <taxon>malvids</taxon>
        <taxon>Myrtales</taxon>
        <taxon>Lythraceae</taxon>
        <taxon>Punica</taxon>
    </lineage>
</organism>
<keyword evidence="6" id="KW-0406">Ion transport</keyword>
<comment type="similarity">
    <text evidence="2">Belongs to the MscS (TC 1.A.23) family.</text>
</comment>
<dbReference type="PANTHER" id="PTHR31618">
    <property type="entry name" value="MECHANOSENSITIVE ION CHANNEL PROTEIN 5"/>
    <property type="match status" value="1"/>
</dbReference>
<feature type="transmembrane region" description="Helical" evidence="9">
    <location>
        <begin position="35"/>
        <end position="57"/>
    </location>
</feature>